<sequence>MALRAAPGLGAAALGCCWWFGAGGASGSGAASAPAKGQEERRVFHDGRHTEGGHGPFRCGGFFTVLATEWEHDETCAEAFANHLPRLKVLSAQMVDFGTRLIVFTTRLGGDRLDARCRPVLPGIEVADFNSSALLARHGFSQSLVSVIRTWRFQARKQLRADIFRLCLAWETGLSYVDTDILFLAPTPDPFLEEYVAAIVWASSQASLEITNAAFCLGPRVLDRMIAGVRDTIERKGRDQEYFYTELGSHIFQRSVLNNGRIRVLSHNHPEHWDTPRLAAQYRDYGHLQLHLTGAIRQFSADKGREGYAALVQRVRRDLDLEPLRLL</sequence>
<gene>
    <name evidence="2" type="ORF">AMON00008_LOCUS62255</name>
</gene>
<evidence type="ECO:0008006" key="3">
    <source>
        <dbReference type="Google" id="ProtNLM"/>
    </source>
</evidence>
<dbReference type="EMBL" id="HBNR01086846">
    <property type="protein sequence ID" value="CAE4664906.1"/>
    <property type="molecule type" value="Transcribed_RNA"/>
</dbReference>
<protein>
    <recommendedName>
        <fullName evidence="3">Nucleotide-diphospho-sugar transferase domain-containing protein</fullName>
    </recommendedName>
</protein>
<feature type="chain" id="PRO_5030835326" description="Nucleotide-diphospho-sugar transferase domain-containing protein" evidence="1">
    <location>
        <begin position="25"/>
        <end position="327"/>
    </location>
</feature>
<dbReference type="Gene3D" id="3.90.550.20">
    <property type="match status" value="1"/>
</dbReference>
<organism evidence="2">
    <name type="scientific">Alexandrium monilatum</name>
    <dbReference type="NCBI Taxonomy" id="311494"/>
    <lineage>
        <taxon>Eukaryota</taxon>
        <taxon>Sar</taxon>
        <taxon>Alveolata</taxon>
        <taxon>Dinophyceae</taxon>
        <taxon>Gonyaulacales</taxon>
        <taxon>Pyrocystaceae</taxon>
        <taxon>Alexandrium</taxon>
    </lineage>
</organism>
<proteinExistence type="predicted"/>
<reference evidence="2" key="1">
    <citation type="submission" date="2021-01" db="EMBL/GenBank/DDBJ databases">
        <authorList>
            <person name="Corre E."/>
            <person name="Pelletier E."/>
            <person name="Niang G."/>
            <person name="Scheremetjew M."/>
            <person name="Finn R."/>
            <person name="Kale V."/>
            <person name="Holt S."/>
            <person name="Cochrane G."/>
            <person name="Meng A."/>
            <person name="Brown T."/>
            <person name="Cohen L."/>
        </authorList>
    </citation>
    <scope>NUCLEOTIDE SEQUENCE</scope>
    <source>
        <strain evidence="2">CCMP3105</strain>
    </source>
</reference>
<dbReference type="PROSITE" id="PS51257">
    <property type="entry name" value="PROKAR_LIPOPROTEIN"/>
    <property type="match status" value="1"/>
</dbReference>
<accession>A0A7S4T421</accession>
<dbReference type="AlphaFoldDB" id="A0A7S4T421"/>
<name>A0A7S4T421_9DINO</name>
<feature type="signal peptide" evidence="1">
    <location>
        <begin position="1"/>
        <end position="24"/>
    </location>
</feature>
<keyword evidence="1" id="KW-0732">Signal</keyword>
<evidence type="ECO:0000256" key="1">
    <source>
        <dbReference type="SAM" id="SignalP"/>
    </source>
</evidence>
<evidence type="ECO:0000313" key="2">
    <source>
        <dbReference type="EMBL" id="CAE4664906.1"/>
    </source>
</evidence>